<dbReference type="KEGG" id="lbt:AYR52_01870"/>
<dbReference type="InterPro" id="IPR036868">
    <property type="entry name" value="TusA-like_sf"/>
</dbReference>
<dbReference type="NCBIfam" id="TIGR03527">
    <property type="entry name" value="selenium_YedF"/>
    <property type="match status" value="1"/>
</dbReference>
<dbReference type="Proteomes" id="UP000078582">
    <property type="component" value="Chromosome"/>
</dbReference>
<evidence type="ECO:0000313" key="1">
    <source>
        <dbReference type="EMBL" id="ANK62523.1"/>
    </source>
</evidence>
<dbReference type="STRING" id="375175.AYR53_06935"/>
<proteinExistence type="predicted"/>
<dbReference type="InterPro" id="IPR001455">
    <property type="entry name" value="TusA-like"/>
</dbReference>
<dbReference type="InterPro" id="IPR019870">
    <property type="entry name" value="Se_metab_YedF"/>
</dbReference>
<dbReference type="EMBL" id="CP014873">
    <property type="protein sequence ID" value="ANK62523.1"/>
    <property type="molecule type" value="Genomic_DNA"/>
</dbReference>
<organism evidence="1 2">
    <name type="scientific">Loigolactobacillus backii</name>
    <dbReference type="NCBI Taxonomy" id="375175"/>
    <lineage>
        <taxon>Bacteria</taxon>
        <taxon>Bacillati</taxon>
        <taxon>Bacillota</taxon>
        <taxon>Bacilli</taxon>
        <taxon>Lactobacillales</taxon>
        <taxon>Lactobacillaceae</taxon>
        <taxon>Loigolactobacillus</taxon>
    </lineage>
</organism>
<protein>
    <submittedName>
        <fullName evidence="1">Uncharacterized protein</fullName>
    </submittedName>
</protein>
<gene>
    <name evidence="1" type="ORF">AYR53_06935</name>
</gene>
<dbReference type="AlphaFoldDB" id="A0A192H2L6"/>
<dbReference type="InterPro" id="IPR027396">
    <property type="entry name" value="DsrEFH-like"/>
</dbReference>
<dbReference type="SUPFAM" id="SSF75169">
    <property type="entry name" value="DsrEFH-like"/>
    <property type="match status" value="1"/>
</dbReference>
<reference evidence="1 2" key="1">
    <citation type="submission" date="2016-03" db="EMBL/GenBank/DDBJ databases">
        <title>Pediococcus and Lactobacillus from brewery environment - whole genome sequencing and assembly.</title>
        <authorList>
            <person name="Behr J."/>
            <person name="Geissler A.J."/>
            <person name="Vogel R.F."/>
        </authorList>
    </citation>
    <scope>NUCLEOTIDE SEQUENCE [LARGE SCALE GENOMIC DNA]</scope>
    <source>
        <strain evidence="1 2">TMW 1.1989</strain>
    </source>
</reference>
<evidence type="ECO:0000313" key="2">
    <source>
        <dbReference type="Proteomes" id="UP000078582"/>
    </source>
</evidence>
<dbReference type="OrthoDB" id="9801500at2"/>
<dbReference type="RefSeq" id="WP_068223113.1">
    <property type="nucleotide sequence ID" value="NZ_CP014623.1"/>
</dbReference>
<dbReference type="Pfam" id="PF01206">
    <property type="entry name" value="TusA"/>
    <property type="match status" value="1"/>
</dbReference>
<dbReference type="GeneID" id="42981986"/>
<accession>A0A192H2L6</accession>
<keyword evidence="2" id="KW-1185">Reference proteome</keyword>
<name>A0A192H2L6_9LACO</name>
<sequence>MQKLDARGVPCPKPIIMTKLALEEDPVVSVTVNEEALEDLKKLADKLEGTYSEKKLKEDEYEVNIEVKDTVEKDQPIEQAPNQNGGGTVIMIGKKVMGTGPEELGTILMNGLIFTIDQTAPLPSSIIFYNDGIFLTTKENDALEDIKNLADEGVEILSCGTCLNYHDVEAELKVGGTTNMYEIFQKLGKASQVITLE</sequence>
<dbReference type="Gene3D" id="3.30.110.40">
    <property type="entry name" value="TusA-like domain"/>
    <property type="match status" value="1"/>
</dbReference>
<dbReference type="SUPFAM" id="SSF64307">
    <property type="entry name" value="SirA-like"/>
    <property type="match status" value="1"/>
</dbReference>